<dbReference type="Pfam" id="PF09335">
    <property type="entry name" value="VTT_dom"/>
    <property type="match status" value="1"/>
</dbReference>
<evidence type="ECO:0000256" key="6">
    <source>
        <dbReference type="ARBA" id="ARBA00022692"/>
    </source>
</evidence>
<feature type="transmembrane region" description="Helical" evidence="10">
    <location>
        <begin position="342"/>
        <end position="363"/>
    </location>
</feature>
<evidence type="ECO:0000256" key="2">
    <source>
        <dbReference type="ARBA" id="ARBA00004653"/>
    </source>
</evidence>
<dbReference type="InterPro" id="IPR051076">
    <property type="entry name" value="Golgi_membrane_TVP38/TMEM64"/>
</dbReference>
<evidence type="ECO:0000259" key="11">
    <source>
        <dbReference type="Pfam" id="PF09335"/>
    </source>
</evidence>
<evidence type="ECO:0000256" key="3">
    <source>
        <dbReference type="ARBA" id="ARBA00008640"/>
    </source>
</evidence>
<gene>
    <name evidence="12" type="ORF">BB561_000776</name>
</gene>
<protein>
    <recommendedName>
        <fullName evidence="4">Golgi apparatus membrane protein TVP38</fullName>
    </recommendedName>
    <alternativeName>
        <fullName evidence="5">Golgi apparatus membrane protein tvp38</fullName>
    </alternativeName>
</protein>
<comment type="similarity">
    <text evidence="3">Belongs to the TVP38/TMEM64 family.</text>
</comment>
<proteinExistence type="inferred from homology"/>
<evidence type="ECO:0000256" key="5">
    <source>
        <dbReference type="ARBA" id="ARBA00020673"/>
    </source>
</evidence>
<keyword evidence="8" id="KW-0333">Golgi apparatus</keyword>
<evidence type="ECO:0000313" key="13">
    <source>
        <dbReference type="Proteomes" id="UP000245383"/>
    </source>
</evidence>
<dbReference type="AlphaFoldDB" id="A0A2T9YXJ7"/>
<feature type="transmembrane region" description="Helical" evidence="10">
    <location>
        <begin position="202"/>
        <end position="220"/>
    </location>
</feature>
<dbReference type="OrthoDB" id="166803at2759"/>
<dbReference type="STRING" id="133385.A0A2T9YXJ7"/>
<sequence length="379" mass="43482">MHNNIIKKHLKKNNYISLDFALNNRIKHAWEITNAEKKLLLQNLTNNSNRLSIEDCRAESQSKCETETNTVVEHKVQCYYHSATDPVAPCELHKCACEDFEFELNNPIVLKKLPKNSYRTVWVWLSLLLYLAMAITVITTIFFCKAWIITRFLRLTIWLKRNILLGFLALISALCVLSFPPFLGYGIIITFCGFVYGFPLGFIPSFFGGLFGSISCFLLGKSAFKSYSTLFLHKYKEFEAFSSLLDKKGFKFLLLFRFAPYPVNISNVLLSTTNVSFGKYCLATAISLIKLLVNVYEGSQLNSISEMLGYKVNDSNLTQNNTSQSKKNSQSIFKNNDLKTKIIFLASSYSFGILFSIYFYFLIKKELKTHSQDKKEMLE</sequence>
<evidence type="ECO:0000256" key="4">
    <source>
        <dbReference type="ARBA" id="ARBA00013533"/>
    </source>
</evidence>
<organism evidence="12 13">
    <name type="scientific">Smittium simulii</name>
    <dbReference type="NCBI Taxonomy" id="133385"/>
    <lineage>
        <taxon>Eukaryota</taxon>
        <taxon>Fungi</taxon>
        <taxon>Fungi incertae sedis</taxon>
        <taxon>Zoopagomycota</taxon>
        <taxon>Kickxellomycotina</taxon>
        <taxon>Harpellomycetes</taxon>
        <taxon>Harpellales</taxon>
        <taxon>Legeriomycetaceae</taxon>
        <taxon>Smittium</taxon>
    </lineage>
</organism>
<evidence type="ECO:0000256" key="8">
    <source>
        <dbReference type="ARBA" id="ARBA00023034"/>
    </source>
</evidence>
<evidence type="ECO:0000313" key="12">
    <source>
        <dbReference type="EMBL" id="PVU97060.1"/>
    </source>
</evidence>
<comment type="subcellular location">
    <subcellularLocation>
        <location evidence="2">Golgi apparatus membrane</location>
        <topology evidence="2">Multi-pass membrane protein</topology>
    </subcellularLocation>
</comment>
<accession>A0A2T9YXJ7</accession>
<dbReference type="PANTHER" id="PTHR47549">
    <property type="entry name" value="GOLGI APPARATUS MEMBRANE PROTEIN TVP38-RELATED"/>
    <property type="match status" value="1"/>
</dbReference>
<feature type="transmembrane region" description="Helical" evidence="10">
    <location>
        <begin position="163"/>
        <end position="196"/>
    </location>
</feature>
<evidence type="ECO:0000256" key="9">
    <source>
        <dbReference type="ARBA" id="ARBA00023136"/>
    </source>
</evidence>
<evidence type="ECO:0000256" key="1">
    <source>
        <dbReference type="ARBA" id="ARBA00002978"/>
    </source>
</evidence>
<dbReference type="EMBL" id="MBFR01000019">
    <property type="protein sequence ID" value="PVU97060.1"/>
    <property type="molecule type" value="Genomic_DNA"/>
</dbReference>
<comment type="caution">
    <text evidence="12">The sequence shown here is derived from an EMBL/GenBank/DDBJ whole genome shotgun (WGS) entry which is preliminary data.</text>
</comment>
<feature type="domain" description="VTT" evidence="11">
    <location>
        <begin position="186"/>
        <end position="299"/>
    </location>
</feature>
<dbReference type="Proteomes" id="UP000245383">
    <property type="component" value="Unassembled WGS sequence"/>
</dbReference>
<dbReference type="GO" id="GO:0000139">
    <property type="term" value="C:Golgi membrane"/>
    <property type="evidence" value="ECO:0007669"/>
    <property type="project" value="UniProtKB-SubCell"/>
</dbReference>
<keyword evidence="13" id="KW-1185">Reference proteome</keyword>
<name>A0A2T9YXJ7_9FUNG</name>
<dbReference type="GO" id="GO:0000022">
    <property type="term" value="P:mitotic spindle elongation"/>
    <property type="evidence" value="ECO:0007669"/>
    <property type="project" value="TreeGrafter"/>
</dbReference>
<evidence type="ECO:0000256" key="7">
    <source>
        <dbReference type="ARBA" id="ARBA00022989"/>
    </source>
</evidence>
<dbReference type="GO" id="GO:0016192">
    <property type="term" value="P:vesicle-mediated transport"/>
    <property type="evidence" value="ECO:0007669"/>
    <property type="project" value="TreeGrafter"/>
</dbReference>
<comment type="function">
    <text evidence="1">Golgi membrane protein involved in vesicular trafficking and spindle migration.</text>
</comment>
<feature type="transmembrane region" description="Helical" evidence="10">
    <location>
        <begin position="121"/>
        <end position="143"/>
    </location>
</feature>
<dbReference type="InterPro" id="IPR032816">
    <property type="entry name" value="VTT_dom"/>
</dbReference>
<evidence type="ECO:0000256" key="10">
    <source>
        <dbReference type="SAM" id="Phobius"/>
    </source>
</evidence>
<keyword evidence="7 10" id="KW-1133">Transmembrane helix</keyword>
<dbReference type="PANTHER" id="PTHR47549:SF1">
    <property type="entry name" value="GOLGI APPARATUS MEMBRANE PROTEIN TVP38"/>
    <property type="match status" value="1"/>
</dbReference>
<keyword evidence="9 10" id="KW-0472">Membrane</keyword>
<reference evidence="12 13" key="1">
    <citation type="journal article" date="2018" name="MBio">
        <title>Comparative Genomics Reveals the Core Gene Toolbox for the Fungus-Insect Symbiosis.</title>
        <authorList>
            <person name="Wang Y."/>
            <person name="Stata M."/>
            <person name="Wang W."/>
            <person name="Stajich J.E."/>
            <person name="White M.M."/>
            <person name="Moncalvo J.M."/>
        </authorList>
    </citation>
    <scope>NUCLEOTIDE SEQUENCE [LARGE SCALE GENOMIC DNA]</scope>
    <source>
        <strain evidence="12 13">SWE-8-4</strain>
    </source>
</reference>
<keyword evidence="6 10" id="KW-0812">Transmembrane</keyword>